<name>A0A1I5G599_9RHOB</name>
<sequence>MTRHLVLVRHVKSDWGSAGQRDHDRPLNVRGRAAAKALGRWLQARGAIPDEVLCSSARRTQETCALLGLAIAPTLLKSLYLAEAHEMLAVLQGATGKAVLLLAHNPGIAELAEEIVSAPPEHERFSDYPTGATLLARFDITDWRDLRPGTGQIEDFVIPRDLT</sequence>
<evidence type="ECO:0000313" key="1">
    <source>
        <dbReference type="EMBL" id="SFO31167.1"/>
    </source>
</evidence>
<dbReference type="RefSeq" id="WP_092841830.1">
    <property type="nucleotide sequence ID" value="NZ_FOVP01000025.1"/>
</dbReference>
<dbReference type="Proteomes" id="UP000198599">
    <property type="component" value="Unassembled WGS sequence"/>
</dbReference>
<dbReference type="Pfam" id="PF00300">
    <property type="entry name" value="His_Phos_1"/>
    <property type="match status" value="1"/>
</dbReference>
<dbReference type="PANTHER" id="PTHR47623">
    <property type="entry name" value="OS09G0287300 PROTEIN"/>
    <property type="match status" value="1"/>
</dbReference>
<proteinExistence type="predicted"/>
<dbReference type="CDD" id="cd07067">
    <property type="entry name" value="HP_PGM_like"/>
    <property type="match status" value="1"/>
</dbReference>
<dbReference type="InterPro" id="IPR029033">
    <property type="entry name" value="His_PPase_superfam"/>
</dbReference>
<dbReference type="OrthoDB" id="9810154at2"/>
<gene>
    <name evidence="1" type="ORF">SAMN04487859_12514</name>
</gene>
<evidence type="ECO:0000313" key="2">
    <source>
        <dbReference type="Proteomes" id="UP000198599"/>
    </source>
</evidence>
<accession>A0A1I5G599</accession>
<dbReference type="EMBL" id="FOVP01000025">
    <property type="protein sequence ID" value="SFO31167.1"/>
    <property type="molecule type" value="Genomic_DNA"/>
</dbReference>
<dbReference type="STRING" id="1005928.SAMN04487859_12514"/>
<dbReference type="AlphaFoldDB" id="A0A1I5G599"/>
<organism evidence="1 2">
    <name type="scientific">Roseovarius lutimaris</name>
    <dbReference type="NCBI Taxonomy" id="1005928"/>
    <lineage>
        <taxon>Bacteria</taxon>
        <taxon>Pseudomonadati</taxon>
        <taxon>Pseudomonadota</taxon>
        <taxon>Alphaproteobacteria</taxon>
        <taxon>Rhodobacterales</taxon>
        <taxon>Roseobacteraceae</taxon>
        <taxon>Roseovarius</taxon>
    </lineage>
</organism>
<protein>
    <submittedName>
        <fullName evidence="1">Phosphohistidine phosphatase</fullName>
    </submittedName>
</protein>
<dbReference type="SMART" id="SM00855">
    <property type="entry name" value="PGAM"/>
    <property type="match status" value="1"/>
</dbReference>
<dbReference type="PANTHER" id="PTHR47623:SF1">
    <property type="entry name" value="OS09G0287300 PROTEIN"/>
    <property type="match status" value="1"/>
</dbReference>
<dbReference type="SUPFAM" id="SSF53254">
    <property type="entry name" value="Phosphoglycerate mutase-like"/>
    <property type="match status" value="1"/>
</dbReference>
<keyword evidence="2" id="KW-1185">Reference proteome</keyword>
<dbReference type="InterPro" id="IPR013078">
    <property type="entry name" value="His_Pase_superF_clade-1"/>
</dbReference>
<reference evidence="2" key="1">
    <citation type="submission" date="2016-10" db="EMBL/GenBank/DDBJ databases">
        <authorList>
            <person name="Varghese N."/>
            <person name="Submissions S."/>
        </authorList>
    </citation>
    <scope>NUCLEOTIDE SEQUENCE [LARGE SCALE GENOMIC DNA]</scope>
    <source>
        <strain evidence="2">DSM 28463</strain>
    </source>
</reference>
<dbReference type="Gene3D" id="3.40.50.1240">
    <property type="entry name" value="Phosphoglycerate mutase-like"/>
    <property type="match status" value="1"/>
</dbReference>